<dbReference type="InterPro" id="IPR036890">
    <property type="entry name" value="HATPase_C_sf"/>
</dbReference>
<comment type="caution">
    <text evidence="2">The sequence shown here is derived from an EMBL/GenBank/DDBJ whole genome shotgun (WGS) entry which is preliminary data.</text>
</comment>
<dbReference type="NCBIfam" id="NF047352">
    <property type="entry name" value="P_loop_sacsin"/>
    <property type="match status" value="1"/>
</dbReference>
<gene>
    <name evidence="2" type="ORF">GCM10010992_04860</name>
</gene>
<dbReference type="EMBL" id="BMLV01000001">
    <property type="protein sequence ID" value="GGP02046.1"/>
    <property type="molecule type" value="Genomic_DNA"/>
</dbReference>
<accession>A0ABQ2NG53</accession>
<evidence type="ECO:0008006" key="4">
    <source>
        <dbReference type="Google" id="ProtNLM"/>
    </source>
</evidence>
<sequence>MTNNLEKMTEAQKERELQRSESEARDIIHDIDRLNTFPENKKTRWVWELLQNAKDVATEEGVNITYELKNDEIIFSHNGSAFETKHLLALLYKTSTKSLSGVDGTTGKYGTGFITTHILSRKLTINGIHQRKEDATLRKFILEIDRTAATLEETKALEQMKQSLLNAFQQIDEIVDNPAENIDVLLHSFTYPLSVTSKKYAISGLEELENNIPFVLLINKKEKKHINSVTIIRDGVKKFFQINPVPSSIDGLDYIEVENNSGILYKETESIIFGLPVINNDGIYSIESIEGKSVLYKEFPLIGSENFHLPVFVQHKNFKPTEERDGIRTKKEDDNMQDATADNNRFYLKEFIEEYLKFISTLIDSNCDNLHHLALSGLPEFVEKYHNEEWYLENIQKPIRTLISEKAIVKNANGNLSLIKEARFPIIDLATDLEFFELLKDLIPNQVPSSESLKDWNKIINQEYHSWNTEVTISLEQLLAGLPNFVDFTKPETYQKLKKVYDFLEVKNSKLGESYPIYLNEKNEFKTRLEVSQYPDIDDEMKYVSRKLGRDLDTEFLNKFLGKVNDIKEFNLHEFYKSLNSDLISQLKIEEATDEQINSILHINTLFRSDRAPRREQWLDIIKELLPEKVSERKIISIDYENFSYPAELWTAKYLCWLIQKEQNFNSFAQTYFDSNEESAYTWLSSFINYINSSREDIKGFIAKYKVIPMQNGDFAYDSESIFQEEDTKYFDENLKDIVKDYCKYNVRSFLVSNKLNISNFRTASIPIITEKIDNLFLDPNIQTKVSKDGELHQVFLEINSWYEKHSDASAYLKTFASKRDMLYVISLGDGFSKQIMALKQSGKSMEDIAELAKIKLSTAEMKELERVANELGTEELLEKADEMINLRVQREKWKQIGKTAEDAFKKVFSNLNLQIEIRNPDVGKDFELVLKSDKFSVEIKNVIEDKPNVRMSILQGRTAVKEKDNYALCVVTRPDDITEITEEYFIKNAKFVKDIGYQIGDKIINWDNGLDNLSKSENINVVLDKKIESVYINKPIWTNGKNFYEFVDYLKTFDL</sequence>
<reference evidence="3" key="1">
    <citation type="journal article" date="2019" name="Int. J. Syst. Evol. Microbiol.">
        <title>The Global Catalogue of Microorganisms (GCM) 10K type strain sequencing project: providing services to taxonomists for standard genome sequencing and annotation.</title>
        <authorList>
            <consortium name="The Broad Institute Genomics Platform"/>
            <consortium name="The Broad Institute Genome Sequencing Center for Infectious Disease"/>
            <person name="Wu L."/>
            <person name="Ma J."/>
        </authorList>
    </citation>
    <scope>NUCLEOTIDE SEQUENCE [LARGE SCALE GENOMIC DNA]</scope>
    <source>
        <strain evidence="3">CGMCC 1.7656</strain>
    </source>
</reference>
<organism evidence="2 3">
    <name type="scientific">Cloacibacterium rupense</name>
    <dbReference type="NCBI Taxonomy" id="517423"/>
    <lineage>
        <taxon>Bacteria</taxon>
        <taxon>Pseudomonadati</taxon>
        <taxon>Bacteroidota</taxon>
        <taxon>Flavobacteriia</taxon>
        <taxon>Flavobacteriales</taxon>
        <taxon>Weeksellaceae</taxon>
    </lineage>
</organism>
<evidence type="ECO:0000313" key="3">
    <source>
        <dbReference type="Proteomes" id="UP000620064"/>
    </source>
</evidence>
<feature type="compositionally biased region" description="Basic and acidic residues" evidence="1">
    <location>
        <begin position="7"/>
        <end position="22"/>
    </location>
</feature>
<name>A0ABQ2NG53_9FLAO</name>
<protein>
    <recommendedName>
        <fullName evidence="4">Histidine kinase-, DNA gyrase B-, and HSP90-like ATPase</fullName>
    </recommendedName>
</protein>
<dbReference type="Proteomes" id="UP000620064">
    <property type="component" value="Unassembled WGS sequence"/>
</dbReference>
<proteinExistence type="predicted"/>
<evidence type="ECO:0000256" key="1">
    <source>
        <dbReference type="SAM" id="MobiDB-lite"/>
    </source>
</evidence>
<keyword evidence="3" id="KW-1185">Reference proteome</keyword>
<feature type="region of interest" description="Disordered" evidence="1">
    <location>
        <begin position="1"/>
        <end position="22"/>
    </location>
</feature>
<dbReference type="SUPFAM" id="SSF55874">
    <property type="entry name" value="ATPase domain of HSP90 chaperone/DNA topoisomerase II/histidine kinase"/>
    <property type="match status" value="1"/>
</dbReference>
<evidence type="ECO:0000313" key="2">
    <source>
        <dbReference type="EMBL" id="GGP02046.1"/>
    </source>
</evidence>